<dbReference type="EMBL" id="KX486271">
    <property type="protein sequence ID" value="AOO88635.1"/>
    <property type="molecule type" value="Genomic_DNA"/>
</dbReference>
<name>A0A1B8RHB9_RHILT</name>
<keyword evidence="1" id="KW-0472">Membrane</keyword>
<dbReference type="RefSeq" id="WP_065276053.1">
    <property type="nucleotide sequence ID" value="NZ_MAMO01000006.1"/>
</dbReference>
<protein>
    <submittedName>
        <fullName evidence="2">Membrane protein</fullName>
    </submittedName>
</protein>
<reference evidence="2" key="2">
    <citation type="journal article" date="2016" name="Front. Microbiol.">
        <title>The Regulatory Protein RosR Affects Rhizobium leguminosarum bv. trifolii Protein Profiles, Cell Surface Properties, and Symbiosis with Clover.</title>
        <authorList>
            <person name="Rachwal K."/>
            <person name="Boguszewska A."/>
            <person name="Kopcinska J."/>
            <person name="Karas M."/>
            <person name="Tchorzewski M."/>
            <person name="Janczarek M."/>
        </authorList>
    </citation>
    <scope>NUCLEOTIDE SEQUENCE</scope>
    <source>
        <strain evidence="2">Rt24.2</strain>
    </source>
</reference>
<accession>A0A1B8RHB9</accession>
<reference evidence="2" key="1">
    <citation type="journal article" date="2015" name="BMC Genomics">
        <title>Transcriptome profiling of a Rhizobium leguminosarum bv. trifolii rosR mutant reveals the role of the transcriptional regulator RosR in motility, synthesis of cell-surface components, and other cellular processes.</title>
        <authorList>
            <person name="Rachwal K."/>
            <person name="Matczynska E."/>
            <person name="Janczarek M."/>
        </authorList>
    </citation>
    <scope>NUCLEOTIDE SEQUENCE</scope>
    <source>
        <strain evidence="2">Rt24.2</strain>
    </source>
</reference>
<keyword evidence="1" id="KW-0812">Transmembrane</keyword>
<organism evidence="2">
    <name type="scientific">Rhizobium leguminosarum bv. trifolii</name>
    <dbReference type="NCBI Taxonomy" id="386"/>
    <lineage>
        <taxon>Bacteria</taxon>
        <taxon>Pseudomonadati</taxon>
        <taxon>Pseudomonadota</taxon>
        <taxon>Alphaproteobacteria</taxon>
        <taxon>Hyphomicrobiales</taxon>
        <taxon>Rhizobiaceae</taxon>
        <taxon>Rhizobium/Agrobacterium group</taxon>
        <taxon>Rhizobium</taxon>
    </lineage>
</organism>
<dbReference type="AlphaFoldDB" id="A0A1B8RHB9"/>
<keyword evidence="1" id="KW-1133">Transmembrane helix</keyword>
<proteinExistence type="predicted"/>
<sequence>MTSNDDILRALGRVEGRLTGIEESVTLLREDVSDEKDNAHQSRSVIHRRLDEQAKQISHLDTTVAISGGVDAQIREEIKALKETVEKNHSAVTPALEEWRRMKTLGYGISGLIAFAGLTIGGMVAYASDGAVAALRHWLKIN</sequence>
<evidence type="ECO:0000256" key="1">
    <source>
        <dbReference type="SAM" id="Phobius"/>
    </source>
</evidence>
<evidence type="ECO:0000313" key="2">
    <source>
        <dbReference type="EMBL" id="AOO88635.1"/>
    </source>
</evidence>
<feature type="transmembrane region" description="Helical" evidence="1">
    <location>
        <begin position="105"/>
        <end position="127"/>
    </location>
</feature>